<comment type="caution">
    <text evidence="1">The sequence shown here is derived from an EMBL/GenBank/DDBJ whole genome shotgun (WGS) entry which is preliminary data.</text>
</comment>
<evidence type="ECO:0000313" key="1">
    <source>
        <dbReference type="EMBL" id="KAJ8480816.1"/>
    </source>
</evidence>
<reference evidence="1" key="1">
    <citation type="submission" date="2022-11" db="EMBL/GenBank/DDBJ databases">
        <title>Genome Sequence of Cubamyces cubensis.</title>
        <authorList>
            <person name="Buettner E."/>
        </authorList>
    </citation>
    <scope>NUCLEOTIDE SEQUENCE</scope>
    <source>
        <strain evidence="1">MPL-01</strain>
    </source>
</reference>
<evidence type="ECO:0000313" key="2">
    <source>
        <dbReference type="Proteomes" id="UP001215151"/>
    </source>
</evidence>
<protein>
    <submittedName>
        <fullName evidence="1">Uncharacterized protein</fullName>
    </submittedName>
</protein>
<gene>
    <name evidence="1" type="ORF">ONZ51_g6403</name>
</gene>
<accession>A0AAD7X8D6</accession>
<organism evidence="1 2">
    <name type="scientific">Trametes cubensis</name>
    <dbReference type="NCBI Taxonomy" id="1111947"/>
    <lineage>
        <taxon>Eukaryota</taxon>
        <taxon>Fungi</taxon>
        <taxon>Dikarya</taxon>
        <taxon>Basidiomycota</taxon>
        <taxon>Agaricomycotina</taxon>
        <taxon>Agaricomycetes</taxon>
        <taxon>Polyporales</taxon>
        <taxon>Polyporaceae</taxon>
        <taxon>Trametes</taxon>
    </lineage>
</organism>
<sequence length="342" mass="37280">MVVLDEKSVSMLPPPPTSRAPPTLVTLPPHLLLRIVYDTFSGGPVKSQRKVLYWLTMSLRLVNRALYIGKPASISFADPSGVWSSSRAARSGSIGIYAHIDLVLAFSSCMHVLRSTYLPAYSALVRPPYTSDPFPLSLPDSPYVPTSSSSPRSGTASLLPLQSVQRETHVLDLFIALKVREDVWADESELHLEREESFKDLFDLMQPRARLEDLVRTYGAREGVVSTSSGSSYASSPTASMPLLSPPCPNAKKGMNGYGAQMSSSPRWANGASRAASSRIPFSALSVSFSPRAVGLVLTTRERKKTIVQVPRMREETLEVSARKLVGELRAWVASNGGFGVR</sequence>
<dbReference type="EMBL" id="JAPEVG010000153">
    <property type="protein sequence ID" value="KAJ8480816.1"/>
    <property type="molecule type" value="Genomic_DNA"/>
</dbReference>
<dbReference type="AlphaFoldDB" id="A0AAD7X8D6"/>
<keyword evidence="2" id="KW-1185">Reference proteome</keyword>
<name>A0AAD7X8D6_9APHY</name>
<proteinExistence type="predicted"/>
<dbReference type="Proteomes" id="UP001215151">
    <property type="component" value="Unassembled WGS sequence"/>
</dbReference>